<feature type="transmembrane region" description="Helical" evidence="1">
    <location>
        <begin position="6"/>
        <end position="24"/>
    </location>
</feature>
<keyword evidence="1" id="KW-1133">Transmembrane helix</keyword>
<evidence type="ECO:0000313" key="2">
    <source>
        <dbReference type="EMBL" id="ERH99790.1"/>
    </source>
</evidence>
<dbReference type="RefSeq" id="WP_000455006.1">
    <property type="nucleotide sequence ID" value="NZ_ARXZ02000007.1"/>
</dbReference>
<comment type="caution">
    <text evidence="2">The sequence shown here is derived from an EMBL/GenBank/DDBJ whole genome shotgun (WGS) entry which is preliminary data.</text>
</comment>
<protein>
    <submittedName>
        <fullName evidence="2">Uncharacterized protein</fullName>
    </submittedName>
</protein>
<accession>A0AAN4HHP3</accession>
<dbReference type="AlphaFoldDB" id="A0AAN4HHP3"/>
<name>A0AAN4HHP3_BACTU</name>
<organism evidence="2 3">
    <name type="scientific">Bacillus thuringiensis T01-328</name>
    <dbReference type="NCBI Taxonomy" id="1324966"/>
    <lineage>
        <taxon>Bacteria</taxon>
        <taxon>Bacillati</taxon>
        <taxon>Bacillota</taxon>
        <taxon>Bacilli</taxon>
        <taxon>Bacillales</taxon>
        <taxon>Bacillaceae</taxon>
        <taxon>Bacillus</taxon>
        <taxon>Bacillus cereus group</taxon>
    </lineage>
</organism>
<gene>
    <name evidence="2" type="ORF">BTCBT_003765</name>
</gene>
<keyword evidence="1" id="KW-0812">Transmembrane</keyword>
<evidence type="ECO:0000256" key="1">
    <source>
        <dbReference type="SAM" id="Phobius"/>
    </source>
</evidence>
<sequence>MEWLDFLIGFCVGSLFGIVFCSWLEKRREREINFEIELSLRKEMEQLKAMKDKG</sequence>
<dbReference type="EMBL" id="ARXZ02000007">
    <property type="protein sequence ID" value="ERH99790.1"/>
    <property type="molecule type" value="Genomic_DNA"/>
</dbReference>
<dbReference type="Proteomes" id="UP000013487">
    <property type="component" value="Unassembled WGS sequence"/>
</dbReference>
<reference evidence="2 3" key="1">
    <citation type="journal article" date="2013" name="Genome Announc.">
        <title>Draft Genome Sequence of Bacillus thuringiensis var. thuringiensis Strain T01-328, a Brazilian Isolate That Produces a Soluble Pesticide Protein, Cry1Ia.</title>
        <authorList>
            <person name="Varani A.M."/>
            <person name="Lemos M.V."/>
            <person name="Fernandes C.C."/>
            <person name="Lemos E.G."/>
            <person name="Alves E.C."/>
            <person name="Desiderio J.A."/>
        </authorList>
    </citation>
    <scope>NUCLEOTIDE SEQUENCE [LARGE SCALE GENOMIC DNA]</scope>
    <source>
        <strain evidence="2 3">T01-328</strain>
    </source>
</reference>
<keyword evidence="1" id="KW-0472">Membrane</keyword>
<dbReference type="GeneID" id="67470920"/>
<evidence type="ECO:0000313" key="3">
    <source>
        <dbReference type="Proteomes" id="UP000013487"/>
    </source>
</evidence>
<proteinExistence type="predicted"/>